<dbReference type="Proteomes" id="UP000228496">
    <property type="component" value="Unassembled WGS sequence"/>
</dbReference>
<comment type="caution">
    <text evidence="2">The sequence shown here is derived from an EMBL/GenBank/DDBJ whole genome shotgun (WGS) entry which is preliminary data.</text>
</comment>
<proteinExistence type="predicted"/>
<evidence type="ECO:0000313" key="3">
    <source>
        <dbReference type="Proteomes" id="UP000228496"/>
    </source>
</evidence>
<dbReference type="InterPro" id="IPR036477">
    <property type="entry name" value="Formyl_transf_N_sf"/>
</dbReference>
<accession>A0A2J0Q7I9</accession>
<dbReference type="AlphaFoldDB" id="A0A2J0Q7I9"/>
<protein>
    <recommendedName>
        <fullName evidence="1">Formyl transferase N-terminal domain-containing protein</fullName>
    </recommendedName>
</protein>
<evidence type="ECO:0000259" key="1">
    <source>
        <dbReference type="Pfam" id="PF00551"/>
    </source>
</evidence>
<dbReference type="EMBL" id="PCXQ01000004">
    <property type="protein sequence ID" value="PJE51057.1"/>
    <property type="molecule type" value="Genomic_DNA"/>
</dbReference>
<reference evidence="2 3" key="1">
    <citation type="submission" date="2017-09" db="EMBL/GenBank/DDBJ databases">
        <title>Depth-based differentiation of microbial function through sediment-hosted aquifers and enrichment of novel symbionts in the deep terrestrial subsurface.</title>
        <authorList>
            <person name="Probst A.J."/>
            <person name="Ladd B."/>
            <person name="Jarett J.K."/>
            <person name="Geller-Mcgrath D.E."/>
            <person name="Sieber C.M."/>
            <person name="Emerson J.B."/>
            <person name="Anantharaman K."/>
            <person name="Thomas B.C."/>
            <person name="Malmstrom R."/>
            <person name="Stieglmeier M."/>
            <person name="Klingl A."/>
            <person name="Woyke T."/>
            <person name="Ryan C.M."/>
            <person name="Banfield J.F."/>
        </authorList>
    </citation>
    <scope>NUCLEOTIDE SEQUENCE [LARGE SCALE GENOMIC DNA]</scope>
    <source>
        <strain evidence="2">CG10_big_fil_rev_8_21_14_0_10_36_16</strain>
    </source>
</reference>
<dbReference type="SUPFAM" id="SSF53328">
    <property type="entry name" value="Formyltransferase"/>
    <property type="match status" value="1"/>
</dbReference>
<dbReference type="Gene3D" id="3.40.50.12230">
    <property type="match status" value="1"/>
</dbReference>
<feature type="domain" description="Formyl transferase N-terminal" evidence="1">
    <location>
        <begin position="85"/>
        <end position="199"/>
    </location>
</feature>
<gene>
    <name evidence="2" type="ORF">COV29_02165</name>
</gene>
<evidence type="ECO:0000313" key="2">
    <source>
        <dbReference type="EMBL" id="PJE51057.1"/>
    </source>
</evidence>
<sequence length="268" mass="30491">MRLAILTNSSIRHKYLANELYKSILSFDPGSSVVVTSELAPDSNKPRVELSPLIEDHFKLRYATEAEMFDYNDFFLAPVLPLPYRELNSEYVCEVLEKFNPEVVVVFGSSIIKKPLLSLLPAGKTFNLHLGLSPYYRGSGTNFWPFVNKELEYVGSTIIYLDAGVDTGDILCHVTPEIEIGDNVHTVGCKVIKSSVNTLKEIIKTTMLGKTLPRTKQWTPTSPRYYKSKDFNELALKQYYRNLKEGLITNYLKNNPKPKKIINFDLNL</sequence>
<organism evidence="2 3">
    <name type="scientific">Candidatus Yanofskybacteria bacterium CG10_big_fil_rev_8_21_14_0_10_36_16</name>
    <dbReference type="NCBI Taxonomy" id="1975096"/>
    <lineage>
        <taxon>Bacteria</taxon>
        <taxon>Candidatus Yanofskyibacteriota</taxon>
    </lineage>
</organism>
<name>A0A2J0Q7I9_9BACT</name>
<dbReference type="Pfam" id="PF00551">
    <property type="entry name" value="Formyl_trans_N"/>
    <property type="match status" value="1"/>
</dbReference>
<dbReference type="CDD" id="cd08653">
    <property type="entry name" value="FMT_core_like_3"/>
    <property type="match status" value="1"/>
</dbReference>
<dbReference type="InterPro" id="IPR002376">
    <property type="entry name" value="Formyl_transf_N"/>
</dbReference>